<protein>
    <submittedName>
        <fullName evidence="1">Uncharacterized protein</fullName>
    </submittedName>
</protein>
<accession>A0A7T8GM32</accession>
<reference evidence="2" key="1">
    <citation type="submission" date="2021-01" db="EMBL/GenBank/DDBJ databases">
        <title>Caligus Genome Assembly.</title>
        <authorList>
            <person name="Gallardo-Escarate C."/>
        </authorList>
    </citation>
    <scope>NUCLEOTIDE SEQUENCE [LARGE SCALE GENOMIC DNA]</scope>
</reference>
<dbReference type="Proteomes" id="UP000595437">
    <property type="component" value="Chromosome 20"/>
</dbReference>
<evidence type="ECO:0000313" key="2">
    <source>
        <dbReference type="Proteomes" id="UP000595437"/>
    </source>
</evidence>
<proteinExistence type="predicted"/>
<keyword evidence="2" id="KW-1185">Reference proteome</keyword>
<organism evidence="1 2">
    <name type="scientific">Caligus rogercresseyi</name>
    <name type="common">Sea louse</name>
    <dbReference type="NCBI Taxonomy" id="217165"/>
    <lineage>
        <taxon>Eukaryota</taxon>
        <taxon>Metazoa</taxon>
        <taxon>Ecdysozoa</taxon>
        <taxon>Arthropoda</taxon>
        <taxon>Crustacea</taxon>
        <taxon>Multicrustacea</taxon>
        <taxon>Hexanauplia</taxon>
        <taxon>Copepoda</taxon>
        <taxon>Siphonostomatoida</taxon>
        <taxon>Caligidae</taxon>
        <taxon>Caligus</taxon>
    </lineage>
</organism>
<dbReference type="AlphaFoldDB" id="A0A7T8GM32"/>
<name>A0A7T8GM32_CALRO</name>
<dbReference type="EMBL" id="CP045909">
    <property type="protein sequence ID" value="QQP32462.1"/>
    <property type="molecule type" value="Genomic_DNA"/>
</dbReference>
<gene>
    <name evidence="1" type="ORF">FKW44_024784</name>
</gene>
<sequence length="76" mass="8630">MSMQVLPWIEKQEWEDSYCFQQDGAPSHIAKLVQDCVIVHLSTSGQEYVATFLTRLESFGLFNLVNSGEEGVHEKP</sequence>
<dbReference type="OrthoDB" id="9996331at2759"/>
<evidence type="ECO:0000313" key="1">
    <source>
        <dbReference type="EMBL" id="QQP32462.1"/>
    </source>
</evidence>